<dbReference type="PANTHER" id="PTHR24161:SF85">
    <property type="entry name" value="PALMITOYLTRANSFERASE HIP14"/>
    <property type="match status" value="1"/>
</dbReference>
<proteinExistence type="predicted"/>
<sequence>MPISPSKNVSSPRSPTTLEDRIFALEKELARTRKRADARGKEADSLRQRVQELEPEVRKLANELEKRRQREASRSPLRGRKQHAPPSATLGEDDVVLRARLAAADSRAKILQLRCDRLEFERSFRKTTTDPDGHHRQDARAAQEEGDGGSSAHAATMDTDDGRHRALDKDNEARRIKRQLEVAERRVKNSFYINEAHESLAAKATEREKEANARAAELGRRLDRALEKLESIERKDMILNLETSCARDEEQTFFAERELRAHQMDPELYLPVNTAKRRQVARSEKRLRRLRLRHESQSAALSQAQATERLHADLRRAAGLGDIPQTMKCLDSGISVNVPDQSGLSAFLYACGQANAELVQILVDAGGDVLDGDGTITGLIIAARKGTMGVVQTLLEAGADVCARDSAGGTALHAATLHRHVDVVRVLLEAGSHCNAIDQGNNTPLHMLASVSSGKDGGSDVRGGETGADVAGLLLEWGASADIKNSKGLTPISAALDTRNRAMVLAYREFFGEDSGLAAVDADFDVESNRSDTTPATDNGRLPPESPKKATAVADPTRERNTFSA</sequence>
<organism evidence="6 7">
    <name type="scientific">Ectocarpus siliculosus</name>
    <name type="common">Brown alga</name>
    <name type="synonym">Conferva siliculosa</name>
    <dbReference type="NCBI Taxonomy" id="2880"/>
    <lineage>
        <taxon>Eukaryota</taxon>
        <taxon>Sar</taxon>
        <taxon>Stramenopiles</taxon>
        <taxon>Ochrophyta</taxon>
        <taxon>PX clade</taxon>
        <taxon>Phaeophyceae</taxon>
        <taxon>Ectocarpales</taxon>
        <taxon>Ectocarpaceae</taxon>
        <taxon>Ectocarpus</taxon>
    </lineage>
</organism>
<dbReference type="OrthoDB" id="190117at2759"/>
<dbReference type="SUPFAM" id="SSF48403">
    <property type="entry name" value="Ankyrin repeat"/>
    <property type="match status" value="1"/>
</dbReference>
<evidence type="ECO:0000256" key="1">
    <source>
        <dbReference type="ARBA" id="ARBA00022737"/>
    </source>
</evidence>
<feature type="compositionally biased region" description="Basic and acidic residues" evidence="5">
    <location>
        <begin position="32"/>
        <end position="73"/>
    </location>
</feature>
<dbReference type="Proteomes" id="UP000002630">
    <property type="component" value="Linkage Group LG02"/>
</dbReference>
<name>D7G731_ECTSI</name>
<keyword evidence="1" id="KW-0677">Repeat</keyword>
<keyword evidence="4" id="KW-0175">Coiled coil</keyword>
<feature type="coiled-coil region" evidence="4">
    <location>
        <begin position="166"/>
        <end position="235"/>
    </location>
</feature>
<evidence type="ECO:0000313" key="7">
    <source>
        <dbReference type="Proteomes" id="UP000002630"/>
    </source>
</evidence>
<feature type="compositionally biased region" description="Basic and acidic residues" evidence="5">
    <location>
        <begin position="126"/>
        <end position="143"/>
    </location>
</feature>
<feature type="region of interest" description="Disordered" evidence="5">
    <location>
        <begin position="525"/>
        <end position="565"/>
    </location>
</feature>
<evidence type="ECO:0000313" key="6">
    <source>
        <dbReference type="EMBL" id="CBJ25724.1"/>
    </source>
</evidence>
<feature type="region of interest" description="Disordered" evidence="5">
    <location>
        <begin position="32"/>
        <end position="91"/>
    </location>
</feature>
<dbReference type="SMART" id="SM00248">
    <property type="entry name" value="ANK"/>
    <property type="match status" value="4"/>
</dbReference>
<evidence type="ECO:0000256" key="4">
    <source>
        <dbReference type="SAM" id="Coils"/>
    </source>
</evidence>
<dbReference type="PANTHER" id="PTHR24161">
    <property type="entry name" value="ANK_REP_REGION DOMAIN-CONTAINING PROTEIN-RELATED"/>
    <property type="match status" value="1"/>
</dbReference>
<dbReference type="eggNOG" id="KOG4177">
    <property type="taxonomic scope" value="Eukaryota"/>
</dbReference>
<protein>
    <submittedName>
        <fullName evidence="6">Ankyrin</fullName>
    </submittedName>
</protein>
<feature type="compositionally biased region" description="Basic and acidic residues" evidence="5">
    <location>
        <begin position="556"/>
        <end position="565"/>
    </location>
</feature>
<accession>D7G731</accession>
<dbReference type="PROSITE" id="PS50088">
    <property type="entry name" value="ANK_REPEAT"/>
    <property type="match status" value="2"/>
</dbReference>
<evidence type="ECO:0000256" key="3">
    <source>
        <dbReference type="PROSITE-ProRule" id="PRU00023"/>
    </source>
</evidence>
<dbReference type="InterPro" id="IPR002110">
    <property type="entry name" value="Ankyrin_rpt"/>
</dbReference>
<gene>
    <name evidence="6" type="ORF">Esi_0008_0183</name>
</gene>
<dbReference type="EMBL" id="FN649727">
    <property type="protein sequence ID" value="CBJ25724.1"/>
    <property type="molecule type" value="Genomic_DNA"/>
</dbReference>
<feature type="region of interest" description="Disordered" evidence="5">
    <location>
        <begin position="126"/>
        <end position="164"/>
    </location>
</feature>
<keyword evidence="2 3" id="KW-0040">ANK repeat</keyword>
<reference evidence="6 7" key="1">
    <citation type="journal article" date="2010" name="Nature">
        <title>The Ectocarpus genome and the independent evolution of multicellularity in brown algae.</title>
        <authorList>
            <person name="Cock J.M."/>
            <person name="Sterck L."/>
            <person name="Rouze P."/>
            <person name="Scornet D."/>
            <person name="Allen A.E."/>
            <person name="Amoutzias G."/>
            <person name="Anthouard V."/>
            <person name="Artiguenave F."/>
            <person name="Aury J.M."/>
            <person name="Badger J.H."/>
            <person name="Beszteri B."/>
            <person name="Billiau K."/>
            <person name="Bonnet E."/>
            <person name="Bothwell J.H."/>
            <person name="Bowler C."/>
            <person name="Boyen C."/>
            <person name="Brownlee C."/>
            <person name="Carrano C.J."/>
            <person name="Charrier B."/>
            <person name="Cho G.Y."/>
            <person name="Coelho S.M."/>
            <person name="Collen J."/>
            <person name="Corre E."/>
            <person name="Da Silva C."/>
            <person name="Delage L."/>
            <person name="Delaroque N."/>
            <person name="Dittami S.M."/>
            <person name="Doulbeau S."/>
            <person name="Elias M."/>
            <person name="Farnham G."/>
            <person name="Gachon C.M."/>
            <person name="Gschloessl B."/>
            <person name="Heesch S."/>
            <person name="Jabbari K."/>
            <person name="Jubin C."/>
            <person name="Kawai H."/>
            <person name="Kimura K."/>
            <person name="Kloareg B."/>
            <person name="Kupper F.C."/>
            <person name="Lang D."/>
            <person name="Le Bail A."/>
            <person name="Leblanc C."/>
            <person name="Lerouge P."/>
            <person name="Lohr M."/>
            <person name="Lopez P.J."/>
            <person name="Martens C."/>
            <person name="Maumus F."/>
            <person name="Michel G."/>
            <person name="Miranda-Saavedra D."/>
            <person name="Morales J."/>
            <person name="Moreau H."/>
            <person name="Motomura T."/>
            <person name="Nagasato C."/>
            <person name="Napoli C.A."/>
            <person name="Nelson D.R."/>
            <person name="Nyvall-Collen P."/>
            <person name="Peters A.F."/>
            <person name="Pommier C."/>
            <person name="Potin P."/>
            <person name="Poulain J."/>
            <person name="Quesneville H."/>
            <person name="Read B."/>
            <person name="Rensing S.A."/>
            <person name="Ritter A."/>
            <person name="Rousvoal S."/>
            <person name="Samanta M."/>
            <person name="Samson G."/>
            <person name="Schroeder D.C."/>
            <person name="Segurens B."/>
            <person name="Strittmatter M."/>
            <person name="Tonon T."/>
            <person name="Tregear J.W."/>
            <person name="Valentin K."/>
            <person name="von Dassow P."/>
            <person name="Yamagishi T."/>
            <person name="Van de Peer Y."/>
            <person name="Wincker P."/>
        </authorList>
    </citation>
    <scope>NUCLEOTIDE SEQUENCE [LARGE SCALE GENOMIC DNA]</scope>
    <source>
        <strain evidence="7">Ec32 / CCAP1310/4</strain>
    </source>
</reference>
<keyword evidence="7" id="KW-1185">Reference proteome</keyword>
<dbReference type="EMBL" id="FN649035">
    <property type="protein sequence ID" value="CBJ25724.1"/>
    <property type="molecule type" value="Genomic_DNA"/>
</dbReference>
<feature type="repeat" description="ANK" evidence="3">
    <location>
        <begin position="374"/>
        <end position="406"/>
    </location>
</feature>
<dbReference type="Gene3D" id="1.25.40.20">
    <property type="entry name" value="Ankyrin repeat-containing domain"/>
    <property type="match status" value="2"/>
</dbReference>
<evidence type="ECO:0000256" key="5">
    <source>
        <dbReference type="SAM" id="MobiDB-lite"/>
    </source>
</evidence>
<feature type="repeat" description="ANK" evidence="3">
    <location>
        <begin position="407"/>
        <end position="439"/>
    </location>
</feature>
<dbReference type="InParanoid" id="D7G731"/>
<dbReference type="PROSITE" id="PS50297">
    <property type="entry name" value="ANK_REP_REGION"/>
    <property type="match status" value="2"/>
</dbReference>
<evidence type="ECO:0000256" key="2">
    <source>
        <dbReference type="ARBA" id="ARBA00023043"/>
    </source>
</evidence>
<dbReference type="AlphaFoldDB" id="D7G731"/>
<dbReference type="STRING" id="2880.D7G731"/>
<dbReference type="Pfam" id="PF12796">
    <property type="entry name" value="Ank_2"/>
    <property type="match status" value="1"/>
</dbReference>
<dbReference type="InterPro" id="IPR036770">
    <property type="entry name" value="Ankyrin_rpt-contain_sf"/>
</dbReference>